<protein>
    <submittedName>
        <fullName evidence="1">Uncharacterized protein</fullName>
    </submittedName>
</protein>
<comment type="caution">
    <text evidence="1">The sequence shown here is derived from an EMBL/GenBank/DDBJ whole genome shotgun (WGS) entry which is preliminary data.</text>
</comment>
<dbReference type="AlphaFoldDB" id="A4A2J2"/>
<organism evidence="1 2">
    <name type="scientific">Blastopirellula marina DSM 3645</name>
    <dbReference type="NCBI Taxonomy" id="314230"/>
    <lineage>
        <taxon>Bacteria</taxon>
        <taxon>Pseudomonadati</taxon>
        <taxon>Planctomycetota</taxon>
        <taxon>Planctomycetia</taxon>
        <taxon>Pirellulales</taxon>
        <taxon>Pirellulaceae</taxon>
        <taxon>Blastopirellula</taxon>
    </lineage>
</organism>
<reference evidence="1 2" key="1">
    <citation type="submission" date="2006-02" db="EMBL/GenBank/DDBJ databases">
        <authorList>
            <person name="Amann R."/>
            <person name="Ferriera S."/>
            <person name="Johnson J."/>
            <person name="Kravitz S."/>
            <person name="Halpern A."/>
            <person name="Remington K."/>
            <person name="Beeson K."/>
            <person name="Tran B."/>
            <person name="Rogers Y.-H."/>
            <person name="Friedman R."/>
            <person name="Venter J.C."/>
        </authorList>
    </citation>
    <scope>NUCLEOTIDE SEQUENCE [LARGE SCALE GENOMIC DNA]</scope>
    <source>
        <strain evidence="1 2">DSM 3645</strain>
    </source>
</reference>
<name>A4A2J2_9BACT</name>
<dbReference type="EMBL" id="AANZ01000046">
    <property type="protein sequence ID" value="EAQ77012.1"/>
    <property type="molecule type" value="Genomic_DNA"/>
</dbReference>
<dbReference type="HOGENOM" id="CLU_190485_0_0_0"/>
<proteinExistence type="predicted"/>
<accession>A4A2J2</accession>
<sequence>MSAASLVVYPLTVGHLPNRLEKEAKMKLNEFYNEIARRVDTDKTAITVAETKRVLSEAFLMLAKMDAAEFADTVSKGVAQAKKKLSK</sequence>
<dbReference type="STRING" id="314230.DSM3645_13273"/>
<dbReference type="Proteomes" id="UP000004358">
    <property type="component" value="Unassembled WGS sequence"/>
</dbReference>
<evidence type="ECO:0000313" key="2">
    <source>
        <dbReference type="Proteomes" id="UP000004358"/>
    </source>
</evidence>
<dbReference type="eggNOG" id="ENOG502ZGNE">
    <property type="taxonomic scope" value="Bacteria"/>
</dbReference>
<evidence type="ECO:0000313" key="1">
    <source>
        <dbReference type="EMBL" id="EAQ77012.1"/>
    </source>
</evidence>
<gene>
    <name evidence="1" type="ORF">DSM3645_13273</name>
</gene>